<reference evidence="5" key="1">
    <citation type="submission" date="2021-02" db="EMBL/GenBank/DDBJ databases">
        <authorList>
            <person name="Nowell W R."/>
        </authorList>
    </citation>
    <scope>NUCLEOTIDE SEQUENCE</scope>
</reference>
<dbReference type="PANTHER" id="PTHR13720:SF33">
    <property type="entry name" value="HELP DOMAIN-CONTAINING PROTEIN"/>
    <property type="match status" value="1"/>
</dbReference>
<dbReference type="Proteomes" id="UP000663891">
    <property type="component" value="Unassembled WGS sequence"/>
</dbReference>
<keyword evidence="2" id="KW-0677">Repeat</keyword>
<sequence length="507" mass="56945">MVTLHVFSAKPNPFWMINIKQIIPMKNLVKKMLNDNEKRLLPINSTRTVGYQGFTISCSSDNEIFIHGLNSLENQLLESGKSYLSKTIIEHVSENLGRSLVSTNYTSLTRINCDLVPIKGSDKVPIFSPQTENGGCFVKKQSANNCYAYGTNIVTNTYPQPGRYSGTQLSAITCETVRKAAVLDGLVYYGTNLPVDHPKSGHFVALLLWPNIDYHWIRKDATGFWSHKPGTGAVTNKDNTGSLISNPSVSNGYITGGKDGKVILWDPEFKKNIKTYELTNKNLASDSRGLLTEEETSKTSIRAVTLTRRIFVGTNRGEICEIEKDGRIRICVQGHGEGEMWGLSTHPNKYEICTVSDDKTVRIWSLQDRRMIRYKIFKNLLRTCEYSQSGKTIAVGTKDGHFMILNEADLNIIVSVEHRNQEVSDIKFSPNDRYLAVGTHDNFVDIYNVETQKRVGICKANSSYITHIDWDANSKLIMTNSGAKEQLFYEAPRGTRITSIKTTDVEK</sequence>
<dbReference type="SUPFAM" id="SSF50978">
    <property type="entry name" value="WD40 repeat-like"/>
    <property type="match status" value="1"/>
</dbReference>
<organism evidence="5 6">
    <name type="scientific">Adineta steineri</name>
    <dbReference type="NCBI Taxonomy" id="433720"/>
    <lineage>
        <taxon>Eukaryota</taxon>
        <taxon>Metazoa</taxon>
        <taxon>Spiralia</taxon>
        <taxon>Gnathifera</taxon>
        <taxon>Rotifera</taxon>
        <taxon>Eurotatoria</taxon>
        <taxon>Bdelloidea</taxon>
        <taxon>Adinetida</taxon>
        <taxon>Adinetidae</taxon>
        <taxon>Adineta</taxon>
    </lineage>
</organism>
<name>A0A814B1V9_9BILA</name>
<feature type="repeat" description="WD" evidence="3">
    <location>
        <begin position="416"/>
        <end position="457"/>
    </location>
</feature>
<evidence type="ECO:0000256" key="3">
    <source>
        <dbReference type="PROSITE-ProRule" id="PRU00221"/>
    </source>
</evidence>
<keyword evidence="1 3" id="KW-0853">WD repeat</keyword>
<dbReference type="AlphaFoldDB" id="A0A814B1V9"/>
<dbReference type="InterPro" id="IPR015943">
    <property type="entry name" value="WD40/YVTN_repeat-like_dom_sf"/>
</dbReference>
<protein>
    <recommendedName>
        <fullName evidence="4">EML-like second beta-propeller domain-containing protein</fullName>
    </recommendedName>
</protein>
<dbReference type="Pfam" id="PF23414">
    <property type="entry name" value="Beta-prop_EML_2"/>
    <property type="match status" value="1"/>
</dbReference>
<proteinExistence type="predicted"/>
<dbReference type="EMBL" id="CAJNON010000075">
    <property type="protein sequence ID" value="CAF0922557.1"/>
    <property type="molecule type" value="Genomic_DNA"/>
</dbReference>
<dbReference type="OrthoDB" id="47802at2759"/>
<evidence type="ECO:0000256" key="2">
    <source>
        <dbReference type="ARBA" id="ARBA00022737"/>
    </source>
</evidence>
<dbReference type="InterPro" id="IPR055442">
    <property type="entry name" value="Beta-prop_EML-like_2nd"/>
</dbReference>
<dbReference type="Gene3D" id="2.130.10.10">
    <property type="entry name" value="YVTN repeat-like/Quinoprotein amine dehydrogenase"/>
    <property type="match status" value="1"/>
</dbReference>
<dbReference type="PANTHER" id="PTHR13720">
    <property type="entry name" value="WD-40 REPEAT PROTEIN"/>
    <property type="match status" value="1"/>
</dbReference>
<dbReference type="PROSITE" id="PS50082">
    <property type="entry name" value="WD_REPEATS_2"/>
    <property type="match status" value="2"/>
</dbReference>
<dbReference type="InterPro" id="IPR036322">
    <property type="entry name" value="WD40_repeat_dom_sf"/>
</dbReference>
<evidence type="ECO:0000313" key="6">
    <source>
        <dbReference type="Proteomes" id="UP000663891"/>
    </source>
</evidence>
<feature type="repeat" description="WD" evidence="3">
    <location>
        <begin position="343"/>
        <end position="374"/>
    </location>
</feature>
<evidence type="ECO:0000313" key="5">
    <source>
        <dbReference type="EMBL" id="CAF0922557.1"/>
    </source>
</evidence>
<gene>
    <name evidence="5" type="ORF">VCS650_LOCUS10460</name>
</gene>
<dbReference type="InterPro" id="IPR050630">
    <property type="entry name" value="WD_repeat_EMAP"/>
</dbReference>
<dbReference type="InterPro" id="IPR001680">
    <property type="entry name" value="WD40_rpt"/>
</dbReference>
<dbReference type="GO" id="GO:0008017">
    <property type="term" value="F:microtubule binding"/>
    <property type="evidence" value="ECO:0007669"/>
    <property type="project" value="TreeGrafter"/>
</dbReference>
<evidence type="ECO:0000259" key="4">
    <source>
        <dbReference type="Pfam" id="PF23414"/>
    </source>
</evidence>
<feature type="domain" description="EML-like second beta-propeller" evidence="4">
    <location>
        <begin position="340"/>
        <end position="502"/>
    </location>
</feature>
<accession>A0A814B1V9</accession>
<dbReference type="SMART" id="SM00320">
    <property type="entry name" value="WD40"/>
    <property type="match status" value="5"/>
</dbReference>
<comment type="caution">
    <text evidence="5">The sequence shown here is derived from an EMBL/GenBank/DDBJ whole genome shotgun (WGS) entry which is preliminary data.</text>
</comment>
<evidence type="ECO:0000256" key="1">
    <source>
        <dbReference type="ARBA" id="ARBA00022574"/>
    </source>
</evidence>